<evidence type="ECO:0000256" key="4">
    <source>
        <dbReference type="ARBA" id="ARBA00022519"/>
    </source>
</evidence>
<feature type="transmembrane region" description="Helical" evidence="8">
    <location>
        <begin position="204"/>
        <end position="223"/>
    </location>
</feature>
<name>A0A4V2YGQ4_9ACTN</name>
<feature type="transmembrane region" description="Helical" evidence="8">
    <location>
        <begin position="71"/>
        <end position="89"/>
    </location>
</feature>
<dbReference type="PROSITE" id="PS50928">
    <property type="entry name" value="ABC_TM1"/>
    <property type="match status" value="2"/>
</dbReference>
<feature type="transmembrane region" description="Helical" evidence="8">
    <location>
        <begin position="153"/>
        <end position="173"/>
    </location>
</feature>
<feature type="region of interest" description="Disordered" evidence="9">
    <location>
        <begin position="19"/>
        <end position="48"/>
    </location>
</feature>
<keyword evidence="5 8" id="KW-0812">Transmembrane</keyword>
<feature type="transmembrane region" description="Helical" evidence="8">
    <location>
        <begin position="415"/>
        <end position="437"/>
    </location>
</feature>
<feature type="domain" description="ABC transmembrane type-1" evidence="10">
    <location>
        <begin position="411"/>
        <end position="603"/>
    </location>
</feature>
<feature type="transmembrane region" description="Helical" evidence="8">
    <location>
        <begin position="449"/>
        <end position="471"/>
    </location>
</feature>
<reference evidence="11 12" key="1">
    <citation type="submission" date="2019-02" db="EMBL/GenBank/DDBJ databases">
        <title>Draft genome sequences of novel Actinobacteria.</title>
        <authorList>
            <person name="Sahin N."/>
            <person name="Ay H."/>
            <person name="Saygin H."/>
        </authorList>
    </citation>
    <scope>NUCLEOTIDE SEQUENCE [LARGE SCALE GENOMIC DNA]</scope>
    <source>
        <strain evidence="11 12">16K104</strain>
    </source>
</reference>
<dbReference type="GO" id="GO:0005886">
    <property type="term" value="C:plasma membrane"/>
    <property type="evidence" value="ECO:0007669"/>
    <property type="project" value="UniProtKB-SubCell"/>
</dbReference>
<comment type="subcellular location">
    <subcellularLocation>
        <location evidence="1">Cell inner membrane</location>
        <topology evidence="1">Multi-pass membrane protein</topology>
    </subcellularLocation>
    <subcellularLocation>
        <location evidence="8">Cell membrane</location>
        <topology evidence="8">Multi-pass membrane protein</topology>
    </subcellularLocation>
</comment>
<dbReference type="PANTHER" id="PTHR43357:SF4">
    <property type="entry name" value="INNER MEMBRANE ABC TRANSPORTER PERMEASE PROTEIN YDCV"/>
    <property type="match status" value="1"/>
</dbReference>
<keyword evidence="3" id="KW-1003">Cell membrane</keyword>
<sequence length="615" mass="66142">MTGPARCVVVSPSWWASVQTSPGPTVWRTRDPGSSPSSRSSRPRTDAVATLTVSAGSRTRVALRRLGRQRLLALLFVIPLAFLVLMPIYRLQTEALSNGAQAYSTEFGRERMPGTILATIGLAVGSLAIAMAAGTLLAWSATLLPARLRWMRVLPILPIVLPFVAGVLGWTFLLSPRPGYLNALLRRLPWWDHLVAGPIDVYTLPWIVIITGLTLTAFVYLFLSAGFQNINSELIEAAHVSGSGALGVFFRVILPMIRPSLLYGGAVALLIGLGQFTAPLLLGRQSDVNVLTTEIYYALYNRTPQDPAAAAAIASPLLIVGVAVVLGQKYLLGNTSRFVTHGGRGFRPIQRKSKFAVGLILTYLLLSTVLPLVALAVVSLSPFWSRRIAPGAFSLDNFRELFATPVLVDAVWTSIWISFLAVAICLPIGFIASSLLLRAKQLKVTRAVLDLIITLPLGVPAVVFGVGFLLTYTRDPFFLYGTKWVLLVAYVTIMLPFTTRMHMSGMTALGDAYVEASRVAGAGVVTTNLRIVLPLLRSSVGGAAALMFVLLTHEFTASLLIRSAQTQVMGTVLYDTYANGNYPLVAAVAMIMTAVTFAGVVVALSIGGSKVFEDL</sequence>
<gene>
    <name evidence="11" type="ORF">E1218_09060</name>
</gene>
<keyword evidence="2 8" id="KW-0813">Transport</keyword>
<keyword evidence="4" id="KW-0997">Cell inner membrane</keyword>
<dbReference type="Pfam" id="PF00528">
    <property type="entry name" value="BPD_transp_1"/>
    <property type="match status" value="2"/>
</dbReference>
<evidence type="ECO:0000256" key="6">
    <source>
        <dbReference type="ARBA" id="ARBA00022989"/>
    </source>
</evidence>
<evidence type="ECO:0000256" key="5">
    <source>
        <dbReference type="ARBA" id="ARBA00022692"/>
    </source>
</evidence>
<dbReference type="OrthoDB" id="5100908at2"/>
<dbReference type="AlphaFoldDB" id="A0A4V2YGQ4"/>
<proteinExistence type="inferred from homology"/>
<keyword evidence="6 8" id="KW-1133">Transmembrane helix</keyword>
<organism evidence="11 12">
    <name type="scientific">Kribbella turkmenica</name>
    <dbReference type="NCBI Taxonomy" id="2530375"/>
    <lineage>
        <taxon>Bacteria</taxon>
        <taxon>Bacillati</taxon>
        <taxon>Actinomycetota</taxon>
        <taxon>Actinomycetes</taxon>
        <taxon>Propionibacteriales</taxon>
        <taxon>Kribbellaceae</taxon>
        <taxon>Kribbella</taxon>
    </lineage>
</organism>
<feature type="transmembrane region" description="Helical" evidence="8">
    <location>
        <begin position="355"/>
        <end position="378"/>
    </location>
</feature>
<evidence type="ECO:0000313" key="12">
    <source>
        <dbReference type="Proteomes" id="UP000295172"/>
    </source>
</evidence>
<evidence type="ECO:0000256" key="2">
    <source>
        <dbReference type="ARBA" id="ARBA00022448"/>
    </source>
</evidence>
<comment type="caution">
    <text evidence="11">The sequence shown here is derived from an EMBL/GenBank/DDBJ whole genome shotgun (WGS) entry which is preliminary data.</text>
</comment>
<dbReference type="InterPro" id="IPR000515">
    <property type="entry name" value="MetI-like"/>
</dbReference>
<dbReference type="CDD" id="cd06261">
    <property type="entry name" value="TM_PBP2"/>
    <property type="match status" value="2"/>
</dbReference>
<dbReference type="SUPFAM" id="SSF161098">
    <property type="entry name" value="MetI-like"/>
    <property type="match status" value="2"/>
</dbReference>
<keyword evidence="12" id="KW-1185">Reference proteome</keyword>
<evidence type="ECO:0000259" key="10">
    <source>
        <dbReference type="PROSITE" id="PS50928"/>
    </source>
</evidence>
<evidence type="ECO:0000256" key="1">
    <source>
        <dbReference type="ARBA" id="ARBA00004429"/>
    </source>
</evidence>
<evidence type="ECO:0000256" key="3">
    <source>
        <dbReference type="ARBA" id="ARBA00022475"/>
    </source>
</evidence>
<feature type="transmembrane region" description="Helical" evidence="8">
    <location>
        <begin position="581"/>
        <end position="606"/>
    </location>
</feature>
<feature type="transmembrane region" description="Helical" evidence="8">
    <location>
        <begin position="308"/>
        <end position="327"/>
    </location>
</feature>
<dbReference type="EMBL" id="SMKR01000028">
    <property type="protein sequence ID" value="TDD27927.1"/>
    <property type="molecule type" value="Genomic_DNA"/>
</dbReference>
<feature type="transmembrane region" description="Helical" evidence="8">
    <location>
        <begin position="477"/>
        <end position="497"/>
    </location>
</feature>
<comment type="similarity">
    <text evidence="8">Belongs to the binding-protein-dependent transport system permease family.</text>
</comment>
<feature type="transmembrane region" description="Helical" evidence="8">
    <location>
        <begin position="261"/>
        <end position="282"/>
    </location>
</feature>
<feature type="transmembrane region" description="Helical" evidence="8">
    <location>
        <begin position="116"/>
        <end position="141"/>
    </location>
</feature>
<feature type="domain" description="ABC transmembrane type-1" evidence="10">
    <location>
        <begin position="116"/>
        <end position="326"/>
    </location>
</feature>
<keyword evidence="7 8" id="KW-0472">Membrane</keyword>
<dbReference type="PANTHER" id="PTHR43357">
    <property type="entry name" value="INNER MEMBRANE ABC TRANSPORTER PERMEASE PROTEIN YDCV"/>
    <property type="match status" value="1"/>
</dbReference>
<protein>
    <submittedName>
        <fullName evidence="11">Iron ABC transporter permease</fullName>
    </submittedName>
</protein>
<dbReference type="InterPro" id="IPR035906">
    <property type="entry name" value="MetI-like_sf"/>
</dbReference>
<evidence type="ECO:0000256" key="8">
    <source>
        <dbReference type="RuleBase" id="RU363032"/>
    </source>
</evidence>
<accession>A0A4V2YGQ4</accession>
<dbReference type="Gene3D" id="1.10.3720.10">
    <property type="entry name" value="MetI-like"/>
    <property type="match status" value="2"/>
</dbReference>
<dbReference type="GO" id="GO:0055085">
    <property type="term" value="P:transmembrane transport"/>
    <property type="evidence" value="ECO:0007669"/>
    <property type="project" value="InterPro"/>
</dbReference>
<evidence type="ECO:0000313" key="11">
    <source>
        <dbReference type="EMBL" id="TDD27927.1"/>
    </source>
</evidence>
<evidence type="ECO:0000256" key="9">
    <source>
        <dbReference type="SAM" id="MobiDB-lite"/>
    </source>
</evidence>
<dbReference type="Proteomes" id="UP000295172">
    <property type="component" value="Unassembled WGS sequence"/>
</dbReference>
<evidence type="ECO:0000256" key="7">
    <source>
        <dbReference type="ARBA" id="ARBA00023136"/>
    </source>
</evidence>